<evidence type="ECO:0000256" key="1">
    <source>
        <dbReference type="SAM" id="MobiDB-lite"/>
    </source>
</evidence>
<reference evidence="2" key="1">
    <citation type="submission" date="2021-03" db="EMBL/GenBank/DDBJ databases">
        <authorList>
            <person name="Tagirdzhanova G."/>
        </authorList>
    </citation>
    <scope>NUCLEOTIDE SEQUENCE</scope>
</reference>
<sequence>MEPRGGDKSSVFSTELKPIIAEIARTEVCFPSIKLLIDKISLENIPGTETWAFRLWLTDGEKVVQGIKRLYKMIISDGIREGTYILIKEFVLAWANRIDGEGEVLYLVLKDFYAIGVDGREKPDTPDYVKTITEAVDAEQSKMSSPIIDGSNREHSSHIIPSIASSKPRPRLVDERPLLSSLAASAKNRIDEPDILEPSDHPIGETTHRLPSSTPDEGRTRKRKLDIALGEIDPNLGSPPKKIAKTEDVPSKDASLAAPTKTSSQEHTSLNTKTSQPDTTGKPPHKTASTAFLKTGSVAPQALSAKPRAIVRPAPQLPIKRLEPIERPLNIIPLARLRGYPRRNDIYDVFVVIQSVSNEVIKRSRMPAKRDLRIVDPSTEKKVLLSVFVDPEKFIPTVGTIALIRSVVTHEWDGGMINVYPNQCEGKQWFVPDPVGVPGCDVDRMREWWVRKQTEEAEKNRQEEPNKKDAG</sequence>
<dbReference type="Proteomes" id="UP000664521">
    <property type="component" value="Unassembled WGS sequence"/>
</dbReference>
<accession>A0A8H3ILW1</accession>
<evidence type="ECO:0000313" key="2">
    <source>
        <dbReference type="EMBL" id="CAF9923783.1"/>
    </source>
</evidence>
<comment type="caution">
    <text evidence="2">The sequence shown here is derived from an EMBL/GenBank/DDBJ whole genome shotgun (WGS) entry which is preliminary data.</text>
</comment>
<gene>
    <name evidence="2" type="ORF">HETSPECPRED_005419</name>
</gene>
<feature type="compositionally biased region" description="Basic and acidic residues" evidence="1">
    <location>
        <begin position="189"/>
        <end position="208"/>
    </location>
</feature>
<protein>
    <submittedName>
        <fullName evidence="2">Uncharacterized protein</fullName>
    </submittedName>
</protein>
<dbReference type="OrthoDB" id="1918685at2759"/>
<dbReference type="AlphaFoldDB" id="A0A8H3ILW1"/>
<feature type="compositionally biased region" description="Polar residues" evidence="1">
    <location>
        <begin position="260"/>
        <end position="279"/>
    </location>
</feature>
<keyword evidence="3" id="KW-1185">Reference proteome</keyword>
<feature type="region of interest" description="Disordered" evidence="1">
    <location>
        <begin position="189"/>
        <end position="288"/>
    </location>
</feature>
<evidence type="ECO:0000313" key="3">
    <source>
        <dbReference type="Proteomes" id="UP000664521"/>
    </source>
</evidence>
<proteinExistence type="predicted"/>
<dbReference type="EMBL" id="CAJPDS010000034">
    <property type="protein sequence ID" value="CAF9923783.1"/>
    <property type="molecule type" value="Genomic_DNA"/>
</dbReference>
<organism evidence="2 3">
    <name type="scientific">Heterodermia speciosa</name>
    <dbReference type="NCBI Taxonomy" id="116794"/>
    <lineage>
        <taxon>Eukaryota</taxon>
        <taxon>Fungi</taxon>
        <taxon>Dikarya</taxon>
        <taxon>Ascomycota</taxon>
        <taxon>Pezizomycotina</taxon>
        <taxon>Lecanoromycetes</taxon>
        <taxon>OSLEUM clade</taxon>
        <taxon>Lecanoromycetidae</taxon>
        <taxon>Caliciales</taxon>
        <taxon>Physciaceae</taxon>
        <taxon>Heterodermia</taxon>
    </lineage>
</organism>
<name>A0A8H3ILW1_9LECA</name>
<feature type="region of interest" description="Disordered" evidence="1">
    <location>
        <begin position="140"/>
        <end position="172"/>
    </location>
</feature>